<evidence type="ECO:0000313" key="2">
    <source>
        <dbReference type="EMBL" id="NYE71697.1"/>
    </source>
</evidence>
<dbReference type="EMBL" id="JACCBU010000001">
    <property type="protein sequence ID" value="NYE71697.1"/>
    <property type="molecule type" value="Genomic_DNA"/>
</dbReference>
<sequence>MIMFCDPRRAAALGLLVGATTALVASVGYRILLETTGYFAWLSREAAGLESVWFQKVGYGLLFWASDPMGSLMIAVAPTAAAGGLAGFAIGALVQRTGRRTALRSWLTGMLVCCLCVAGVVAVAQGLTHPDFVWSPDSVPMLWIPCLIFVVTGSAFTLLLRRRVRRLAPSVQAST</sequence>
<evidence type="ECO:0000256" key="1">
    <source>
        <dbReference type="SAM" id="Phobius"/>
    </source>
</evidence>
<gene>
    <name evidence="2" type="ORF">BKA15_003026</name>
</gene>
<reference evidence="2 3" key="1">
    <citation type="submission" date="2020-07" db="EMBL/GenBank/DDBJ databases">
        <title>Sequencing the genomes of 1000 actinobacteria strains.</title>
        <authorList>
            <person name="Klenk H.-P."/>
        </authorList>
    </citation>
    <scope>NUCLEOTIDE SEQUENCE [LARGE SCALE GENOMIC DNA]</scope>
    <source>
        <strain evidence="2 3">DSM 22083</strain>
    </source>
</reference>
<proteinExistence type="predicted"/>
<dbReference type="AlphaFoldDB" id="A0A7Y9I7P4"/>
<keyword evidence="1" id="KW-0472">Membrane</keyword>
<feature type="transmembrane region" description="Helical" evidence="1">
    <location>
        <begin position="106"/>
        <end position="128"/>
    </location>
</feature>
<feature type="transmembrane region" description="Helical" evidence="1">
    <location>
        <begin position="72"/>
        <end position="94"/>
    </location>
</feature>
<name>A0A7Y9I7P4_9ACTN</name>
<organism evidence="2 3">
    <name type="scientific">Microlunatus parietis</name>
    <dbReference type="NCBI Taxonomy" id="682979"/>
    <lineage>
        <taxon>Bacteria</taxon>
        <taxon>Bacillati</taxon>
        <taxon>Actinomycetota</taxon>
        <taxon>Actinomycetes</taxon>
        <taxon>Propionibacteriales</taxon>
        <taxon>Propionibacteriaceae</taxon>
        <taxon>Microlunatus</taxon>
    </lineage>
</organism>
<keyword evidence="1" id="KW-0812">Transmembrane</keyword>
<evidence type="ECO:0000313" key="3">
    <source>
        <dbReference type="Proteomes" id="UP000569914"/>
    </source>
</evidence>
<comment type="caution">
    <text evidence="2">The sequence shown here is derived from an EMBL/GenBank/DDBJ whole genome shotgun (WGS) entry which is preliminary data.</text>
</comment>
<feature type="transmembrane region" description="Helical" evidence="1">
    <location>
        <begin position="140"/>
        <end position="160"/>
    </location>
</feature>
<accession>A0A7Y9I7P4</accession>
<protein>
    <submittedName>
        <fullName evidence="2">Uncharacterized protein</fullName>
    </submittedName>
</protein>
<dbReference type="Proteomes" id="UP000569914">
    <property type="component" value="Unassembled WGS sequence"/>
</dbReference>
<keyword evidence="3" id="KW-1185">Reference proteome</keyword>
<keyword evidence="1" id="KW-1133">Transmembrane helix</keyword>
<dbReference type="RefSeq" id="WP_179752030.1">
    <property type="nucleotide sequence ID" value="NZ_JACCBU010000001.1"/>
</dbReference>